<dbReference type="PANTHER" id="PTHR24252:SF7">
    <property type="entry name" value="HYALIN"/>
    <property type="match status" value="1"/>
</dbReference>
<feature type="signal peptide" evidence="7">
    <location>
        <begin position="1"/>
        <end position="17"/>
    </location>
</feature>
<dbReference type="Proteomes" id="UP000192578">
    <property type="component" value="Unassembled WGS sequence"/>
</dbReference>
<reference evidence="11" key="1">
    <citation type="submission" date="2017-01" db="EMBL/GenBank/DDBJ databases">
        <title>Comparative genomics of anhydrobiosis in the tardigrade Hypsibius dujardini.</title>
        <authorList>
            <person name="Yoshida Y."/>
            <person name="Koutsovoulos G."/>
            <person name="Laetsch D."/>
            <person name="Stevens L."/>
            <person name="Kumar S."/>
            <person name="Horikawa D."/>
            <person name="Ishino K."/>
            <person name="Komine S."/>
            <person name="Tomita M."/>
            <person name="Blaxter M."/>
            <person name="Arakawa K."/>
        </authorList>
    </citation>
    <scope>NUCLEOTIDE SEQUENCE [LARGE SCALE GENOMIC DNA]</scope>
    <source>
        <strain evidence="11">Z151</strain>
    </source>
</reference>
<comment type="caution">
    <text evidence="5">Lacks conserved residue(s) required for the propagation of feature annotation.</text>
</comment>
<dbReference type="InterPro" id="IPR043504">
    <property type="entry name" value="Peptidase_S1_PA_chymotrypsin"/>
</dbReference>
<dbReference type="PROSITE" id="PS00134">
    <property type="entry name" value="TRYPSIN_HIS"/>
    <property type="match status" value="1"/>
</dbReference>
<dbReference type="GO" id="GO:0004252">
    <property type="term" value="F:serine-type endopeptidase activity"/>
    <property type="evidence" value="ECO:0007669"/>
    <property type="project" value="InterPro"/>
</dbReference>
<dbReference type="InterPro" id="IPR018114">
    <property type="entry name" value="TRYPSIN_HIS"/>
</dbReference>
<proteinExistence type="predicted"/>
<evidence type="ECO:0000259" key="8">
    <source>
        <dbReference type="PROSITE" id="PS01180"/>
    </source>
</evidence>
<keyword evidence="3 6" id="KW-0720">Serine protease</keyword>
<dbReference type="PROSITE" id="PS50240">
    <property type="entry name" value="TRYPSIN_DOM"/>
    <property type="match status" value="1"/>
</dbReference>
<protein>
    <submittedName>
        <fullName evidence="10">Ovochymase-1</fullName>
    </submittedName>
</protein>
<dbReference type="SMART" id="SM00042">
    <property type="entry name" value="CUB"/>
    <property type="match status" value="1"/>
</dbReference>
<feature type="domain" description="Peptidase S1" evidence="9">
    <location>
        <begin position="168"/>
        <end position="413"/>
    </location>
</feature>
<feature type="domain" description="CUB" evidence="8">
    <location>
        <begin position="20"/>
        <end position="131"/>
    </location>
</feature>
<accession>A0A1W0WJI8</accession>
<dbReference type="PANTHER" id="PTHR24252">
    <property type="entry name" value="ACROSIN-RELATED"/>
    <property type="match status" value="1"/>
</dbReference>
<dbReference type="CDD" id="cd00041">
    <property type="entry name" value="CUB"/>
    <property type="match status" value="1"/>
</dbReference>
<dbReference type="InterPro" id="IPR001254">
    <property type="entry name" value="Trypsin_dom"/>
</dbReference>
<evidence type="ECO:0000313" key="10">
    <source>
        <dbReference type="EMBL" id="OQV15339.1"/>
    </source>
</evidence>
<dbReference type="FunFam" id="2.40.10.10:FF:000006">
    <property type="entry name" value="Serine proteinase stubble"/>
    <property type="match status" value="1"/>
</dbReference>
<dbReference type="PRINTS" id="PR00722">
    <property type="entry name" value="CHYMOTRYPSIN"/>
</dbReference>
<keyword evidence="4" id="KW-1015">Disulfide bond</keyword>
<dbReference type="InterPro" id="IPR009003">
    <property type="entry name" value="Peptidase_S1_PA"/>
</dbReference>
<dbReference type="InterPro" id="IPR001314">
    <property type="entry name" value="Peptidase_S1A"/>
</dbReference>
<dbReference type="Gene3D" id="2.40.10.10">
    <property type="entry name" value="Trypsin-like serine proteases"/>
    <property type="match status" value="1"/>
</dbReference>
<dbReference type="Pfam" id="PF00431">
    <property type="entry name" value="CUB"/>
    <property type="match status" value="1"/>
</dbReference>
<dbReference type="CDD" id="cd00190">
    <property type="entry name" value="Tryp_SPc"/>
    <property type="match status" value="1"/>
</dbReference>
<dbReference type="SUPFAM" id="SSF50494">
    <property type="entry name" value="Trypsin-like serine proteases"/>
    <property type="match status" value="1"/>
</dbReference>
<keyword evidence="2 6" id="KW-0378">Hydrolase</keyword>
<organism evidence="10 11">
    <name type="scientific">Hypsibius exemplaris</name>
    <name type="common">Freshwater tardigrade</name>
    <dbReference type="NCBI Taxonomy" id="2072580"/>
    <lineage>
        <taxon>Eukaryota</taxon>
        <taxon>Metazoa</taxon>
        <taxon>Ecdysozoa</taxon>
        <taxon>Tardigrada</taxon>
        <taxon>Eutardigrada</taxon>
        <taxon>Parachela</taxon>
        <taxon>Hypsibioidea</taxon>
        <taxon>Hypsibiidae</taxon>
        <taxon>Hypsibius</taxon>
    </lineage>
</organism>
<keyword evidence="7" id="KW-0732">Signal</keyword>
<sequence length="414" mass="44549">MFRWICLTALVLAVADAQSCGGVLTVDGSNGVVIQSPNYPNQYQDNALCTWTITSPAGTGLTFIAEAFATEAGYDKVTITDITGTTSVAVADVSGSRWPNRVSTQGNVVRVVFRSDSSAVFTGFSIRVTSYVPKCSVGDSECPYASGVEETCFSAEKLCDGNVDCERIVGGVDARQHSWPWQISMLIKGRHNCGGSIIDHQWVVTAAHCCTGGPAQFQVRVGEHDIGSGNSEVNAWTYDVERVVSHPRYNRDGPRSNDICLLKTKLPIFFNEHVFPVCLPTGDNTPVGTDCYTTGWGSRRQVLVRNGEKETRVADNLQQVDVKLVEQSACRTAYANHPRPAPISADMLCGYNPGKDSCQGDSGGPFVCPSQSNSTVWELVGVVSWGYGCASPGIPGVYARTSVFLDWIAATTRS</sequence>
<dbReference type="SUPFAM" id="SSF49854">
    <property type="entry name" value="Spermadhesin, CUB domain"/>
    <property type="match status" value="1"/>
</dbReference>
<dbReference type="OrthoDB" id="10059102at2759"/>
<name>A0A1W0WJI8_HYPEX</name>
<evidence type="ECO:0000256" key="3">
    <source>
        <dbReference type="ARBA" id="ARBA00022825"/>
    </source>
</evidence>
<evidence type="ECO:0000256" key="7">
    <source>
        <dbReference type="SAM" id="SignalP"/>
    </source>
</evidence>
<feature type="chain" id="PRO_5013026261" evidence="7">
    <location>
        <begin position="18"/>
        <end position="414"/>
    </location>
</feature>
<evidence type="ECO:0000256" key="6">
    <source>
        <dbReference type="RuleBase" id="RU363034"/>
    </source>
</evidence>
<dbReference type="InterPro" id="IPR000859">
    <property type="entry name" value="CUB_dom"/>
</dbReference>
<gene>
    <name evidence="10" type="ORF">BV898_10445</name>
</gene>
<evidence type="ECO:0000256" key="2">
    <source>
        <dbReference type="ARBA" id="ARBA00022801"/>
    </source>
</evidence>
<evidence type="ECO:0000256" key="4">
    <source>
        <dbReference type="ARBA" id="ARBA00023157"/>
    </source>
</evidence>
<dbReference type="SMART" id="SM00020">
    <property type="entry name" value="Tryp_SPc"/>
    <property type="match status" value="1"/>
</dbReference>
<evidence type="ECO:0000256" key="5">
    <source>
        <dbReference type="PROSITE-ProRule" id="PRU00059"/>
    </source>
</evidence>
<dbReference type="GO" id="GO:0006508">
    <property type="term" value="P:proteolysis"/>
    <property type="evidence" value="ECO:0007669"/>
    <property type="project" value="UniProtKB-KW"/>
</dbReference>
<dbReference type="AlphaFoldDB" id="A0A1W0WJI8"/>
<comment type="caution">
    <text evidence="10">The sequence shown here is derived from an EMBL/GenBank/DDBJ whole genome shotgun (WGS) entry which is preliminary data.</text>
</comment>
<keyword evidence="11" id="KW-1185">Reference proteome</keyword>
<dbReference type="InterPro" id="IPR033116">
    <property type="entry name" value="TRYPSIN_SER"/>
</dbReference>
<dbReference type="PROSITE" id="PS01180">
    <property type="entry name" value="CUB"/>
    <property type="match status" value="1"/>
</dbReference>
<dbReference type="Pfam" id="PF00089">
    <property type="entry name" value="Trypsin"/>
    <property type="match status" value="1"/>
</dbReference>
<evidence type="ECO:0000313" key="11">
    <source>
        <dbReference type="Proteomes" id="UP000192578"/>
    </source>
</evidence>
<dbReference type="PROSITE" id="PS00135">
    <property type="entry name" value="TRYPSIN_SER"/>
    <property type="match status" value="1"/>
</dbReference>
<evidence type="ECO:0000256" key="1">
    <source>
        <dbReference type="ARBA" id="ARBA00022670"/>
    </source>
</evidence>
<keyword evidence="1 6" id="KW-0645">Protease</keyword>
<dbReference type="InterPro" id="IPR035914">
    <property type="entry name" value="Sperma_CUB_dom_sf"/>
</dbReference>
<dbReference type="Gene3D" id="2.60.120.290">
    <property type="entry name" value="Spermadhesin, CUB domain"/>
    <property type="match status" value="1"/>
</dbReference>
<evidence type="ECO:0000259" key="9">
    <source>
        <dbReference type="PROSITE" id="PS50240"/>
    </source>
</evidence>
<dbReference type="EMBL" id="MTYJ01000090">
    <property type="protein sequence ID" value="OQV15339.1"/>
    <property type="molecule type" value="Genomic_DNA"/>
</dbReference>